<dbReference type="SMART" id="SM00873">
    <property type="entry name" value="B3_4"/>
    <property type="match status" value="1"/>
</dbReference>
<keyword evidence="6" id="KW-0436">Ligase</keyword>
<evidence type="ECO:0000256" key="13">
    <source>
        <dbReference type="ARBA" id="ARBA00033189"/>
    </source>
</evidence>
<dbReference type="InterPro" id="IPR045864">
    <property type="entry name" value="aa-tRNA-synth_II/BPL/LPL"/>
</dbReference>
<evidence type="ECO:0000256" key="10">
    <source>
        <dbReference type="ARBA" id="ARBA00022842"/>
    </source>
</evidence>
<dbReference type="InterPro" id="IPR020825">
    <property type="entry name" value="Phe-tRNA_synthase-like_B3/B4"/>
</dbReference>
<dbReference type="InterPro" id="IPR045060">
    <property type="entry name" value="Phe-tRNA-ligase_IIc_bsu"/>
</dbReference>
<dbReference type="SUPFAM" id="SSF55681">
    <property type="entry name" value="Class II aaRS and biotin synthetases"/>
    <property type="match status" value="1"/>
</dbReference>
<dbReference type="EMBL" id="HBGH01000076">
    <property type="protein sequence ID" value="CAD9220045.1"/>
    <property type="molecule type" value="Transcribed_RNA"/>
</dbReference>
<keyword evidence="11" id="KW-0648">Protein biosynthesis</keyword>
<evidence type="ECO:0000256" key="2">
    <source>
        <dbReference type="ARBA" id="ARBA00004496"/>
    </source>
</evidence>
<keyword evidence="9" id="KW-0067">ATP-binding</keyword>
<dbReference type="Pfam" id="PF03483">
    <property type="entry name" value="B3_4"/>
    <property type="match status" value="1"/>
</dbReference>
<comment type="subcellular location">
    <subcellularLocation>
        <location evidence="2">Cytoplasm</location>
    </subcellularLocation>
</comment>
<keyword evidence="7" id="KW-0479">Metal-binding</keyword>
<evidence type="ECO:0000256" key="11">
    <source>
        <dbReference type="ARBA" id="ARBA00022917"/>
    </source>
</evidence>
<dbReference type="Pfam" id="PF17759">
    <property type="entry name" value="tRNA_synthFbeta"/>
    <property type="match status" value="1"/>
</dbReference>
<dbReference type="InterPro" id="IPR005146">
    <property type="entry name" value="B3/B4_tRNA-bd"/>
</dbReference>
<dbReference type="InterPro" id="IPR009061">
    <property type="entry name" value="DNA-bd_dom_put_sf"/>
</dbReference>
<accession>A0A7S1T4V3</accession>
<dbReference type="AlphaFoldDB" id="A0A7S1T4V3"/>
<dbReference type="GO" id="GO:0003723">
    <property type="term" value="F:RNA binding"/>
    <property type="evidence" value="ECO:0007669"/>
    <property type="project" value="InterPro"/>
</dbReference>
<evidence type="ECO:0000256" key="9">
    <source>
        <dbReference type="ARBA" id="ARBA00022840"/>
    </source>
</evidence>
<dbReference type="InterPro" id="IPR041616">
    <property type="entry name" value="PheRS_beta_core"/>
</dbReference>
<dbReference type="GO" id="GO:0000287">
    <property type="term" value="F:magnesium ion binding"/>
    <property type="evidence" value="ECO:0007669"/>
    <property type="project" value="InterPro"/>
</dbReference>
<dbReference type="FunFam" id="3.50.40.10:FF:000002">
    <property type="entry name" value="phenylalanine--tRNA ligase beta subunit"/>
    <property type="match status" value="1"/>
</dbReference>
<dbReference type="CDD" id="cd00769">
    <property type="entry name" value="PheRS_beta_core"/>
    <property type="match status" value="1"/>
</dbReference>
<feature type="domain" description="B5" evidence="14">
    <location>
        <begin position="307"/>
        <end position="383"/>
    </location>
</feature>
<evidence type="ECO:0000256" key="6">
    <source>
        <dbReference type="ARBA" id="ARBA00022598"/>
    </source>
</evidence>
<dbReference type="GO" id="GO:0006432">
    <property type="term" value="P:phenylalanyl-tRNA aminoacylation"/>
    <property type="evidence" value="ECO:0007669"/>
    <property type="project" value="InterPro"/>
</dbReference>
<dbReference type="PANTHER" id="PTHR10947">
    <property type="entry name" value="PHENYLALANYL-TRNA SYNTHETASE BETA CHAIN AND LEUCINE-RICH REPEAT-CONTAINING PROTEIN 47"/>
    <property type="match status" value="1"/>
</dbReference>
<dbReference type="SUPFAM" id="SSF46955">
    <property type="entry name" value="Putative DNA-binding domain"/>
    <property type="match status" value="2"/>
</dbReference>
<dbReference type="InterPro" id="IPR005147">
    <property type="entry name" value="tRNA_synthase_B5-dom"/>
</dbReference>
<comment type="cofactor">
    <cofactor evidence="1">
        <name>Mg(2+)</name>
        <dbReference type="ChEBI" id="CHEBI:18420"/>
    </cofactor>
</comment>
<evidence type="ECO:0000256" key="7">
    <source>
        <dbReference type="ARBA" id="ARBA00022723"/>
    </source>
</evidence>
<evidence type="ECO:0000259" key="14">
    <source>
        <dbReference type="PROSITE" id="PS51483"/>
    </source>
</evidence>
<dbReference type="Gene3D" id="3.30.56.10">
    <property type="match status" value="2"/>
</dbReference>
<dbReference type="Pfam" id="PF18262">
    <property type="entry name" value="PhetRS_B1"/>
    <property type="match status" value="1"/>
</dbReference>
<evidence type="ECO:0000256" key="12">
    <source>
        <dbReference type="ARBA" id="ARBA00023146"/>
    </source>
</evidence>
<dbReference type="SMART" id="SM00874">
    <property type="entry name" value="B5"/>
    <property type="match status" value="1"/>
</dbReference>
<organism evidence="15">
    <name type="scientific">Compsopogon caeruleus</name>
    <dbReference type="NCBI Taxonomy" id="31354"/>
    <lineage>
        <taxon>Eukaryota</taxon>
        <taxon>Rhodophyta</taxon>
        <taxon>Compsopogonophyceae</taxon>
        <taxon>Compsopogonales</taxon>
        <taxon>Compsopogonaceae</taxon>
        <taxon>Compsopogon</taxon>
    </lineage>
</organism>
<keyword evidence="8" id="KW-0547">Nucleotide-binding</keyword>
<gene>
    <name evidence="15" type="ORF">CCAE0312_LOCUS29</name>
</gene>
<dbReference type="GO" id="GO:0004826">
    <property type="term" value="F:phenylalanine-tRNA ligase activity"/>
    <property type="evidence" value="ECO:0007669"/>
    <property type="project" value="UniProtKB-EC"/>
</dbReference>
<dbReference type="Gene3D" id="3.50.40.10">
    <property type="entry name" value="Phenylalanyl-trna Synthetase, Chain B, domain 3"/>
    <property type="match status" value="1"/>
</dbReference>
<dbReference type="SUPFAM" id="SSF56037">
    <property type="entry name" value="PheT/TilS domain"/>
    <property type="match status" value="1"/>
</dbReference>
<dbReference type="PROSITE" id="PS51483">
    <property type="entry name" value="B5"/>
    <property type="match status" value="1"/>
</dbReference>
<dbReference type="PANTHER" id="PTHR10947:SF0">
    <property type="entry name" value="PHENYLALANINE--TRNA LIGASE BETA SUBUNIT"/>
    <property type="match status" value="1"/>
</dbReference>
<protein>
    <recommendedName>
        <fullName evidence="4">phenylalanine--tRNA ligase</fullName>
        <ecNumber evidence="4">6.1.1.20</ecNumber>
    </recommendedName>
    <alternativeName>
        <fullName evidence="13">Phenylalanyl-tRNA synthetase beta subunit</fullName>
    </alternativeName>
</protein>
<keyword evidence="10" id="KW-0460">Magnesium</keyword>
<sequence>MPTVTVVRDRLFEVLGRHFTDEEFDAVCFEFGIELDEVCKEDTSLGGRARTGTGVEAGTELGEAVEWVYKIEVGANRYDLLCLEGLAQALRIFMGIDRHVPDYRLAPDEGIVMSVEADTAQIRPFVVCALLRDVNLTPQIYQSLIDLQDKLHQNICRRRTLVAIGTHDWDTIVGPFRYQARPPQSIRFVPLAQTQEFDGPGLMAHYDQDLQLKKYLPIIRDSPVYPVIYDSRDTVLSLPPIINGDHSKITLDTKNIFIECTATDLTKAKIVLNTLVAMYSRYCAEPYSVVPVEVRYANGESMQTPDLSSSKMEVDVGYVSRLVGVELAGIEIVNLLGKMQLESTRIDDTRIVVNVPITRSDVIHPCDIAEDVAVAFGFNNVQEQVPAASTVSRGQPINELTDMVRRSGFAEKGYTEVLTWVTVSSNENFEWMQRVDDGFTAVKISNPKTMEFQECRTSLLPGILKTLRENRSMKLPLRLFEVGDVVLKDPSREVGARNRRKMAAVFASTHAGFEIIKALLDHLVTVLGRKGEVTLDPHACQDDAFFPGRRANVVLGSKTVGVIGWIHPKVLKNFSVGSMPSSALELDLEEFI</sequence>
<dbReference type="InterPro" id="IPR004531">
    <property type="entry name" value="Phe-tRNA-synth_IIc_bsu_arc_euk"/>
</dbReference>
<keyword evidence="12" id="KW-0030">Aminoacyl-tRNA synthetase</keyword>
<dbReference type="GO" id="GO:0005524">
    <property type="term" value="F:ATP binding"/>
    <property type="evidence" value="ECO:0007669"/>
    <property type="project" value="UniProtKB-KW"/>
</dbReference>
<evidence type="ECO:0000256" key="3">
    <source>
        <dbReference type="ARBA" id="ARBA00007438"/>
    </source>
</evidence>
<keyword evidence="5" id="KW-0963">Cytoplasm</keyword>
<reference evidence="15" key="1">
    <citation type="submission" date="2021-01" db="EMBL/GenBank/DDBJ databases">
        <authorList>
            <person name="Corre E."/>
            <person name="Pelletier E."/>
            <person name="Niang G."/>
            <person name="Scheremetjew M."/>
            <person name="Finn R."/>
            <person name="Kale V."/>
            <person name="Holt S."/>
            <person name="Cochrane G."/>
            <person name="Meng A."/>
            <person name="Brown T."/>
            <person name="Cohen L."/>
        </authorList>
    </citation>
    <scope>NUCLEOTIDE SEQUENCE</scope>
    <source>
        <strain evidence="15">SAG 36.94</strain>
    </source>
</reference>
<dbReference type="InterPro" id="IPR040659">
    <property type="entry name" value="PhetRS_B1"/>
</dbReference>
<evidence type="ECO:0000256" key="1">
    <source>
        <dbReference type="ARBA" id="ARBA00001946"/>
    </source>
</evidence>
<evidence type="ECO:0000313" key="15">
    <source>
        <dbReference type="EMBL" id="CAD9220045.1"/>
    </source>
</evidence>
<proteinExistence type="inferred from homology"/>
<dbReference type="Pfam" id="PF03484">
    <property type="entry name" value="B5"/>
    <property type="match status" value="1"/>
</dbReference>
<evidence type="ECO:0000256" key="8">
    <source>
        <dbReference type="ARBA" id="ARBA00022741"/>
    </source>
</evidence>
<comment type="similarity">
    <text evidence="3">Belongs to the phenylalanyl-tRNA synthetase beta subunit family. Type 2 subfamily.</text>
</comment>
<dbReference type="EC" id="6.1.1.20" evidence="4"/>
<evidence type="ECO:0000256" key="4">
    <source>
        <dbReference type="ARBA" id="ARBA00012814"/>
    </source>
</evidence>
<dbReference type="GO" id="GO:0009328">
    <property type="term" value="C:phenylalanine-tRNA ligase complex"/>
    <property type="evidence" value="ECO:0007669"/>
    <property type="project" value="TreeGrafter"/>
</dbReference>
<dbReference type="Gene3D" id="3.30.930.10">
    <property type="entry name" value="Bira Bifunctional Protein, Domain 2"/>
    <property type="match status" value="1"/>
</dbReference>
<dbReference type="NCBIfam" id="TIGR00471">
    <property type="entry name" value="pheT_arch"/>
    <property type="match status" value="1"/>
</dbReference>
<name>A0A7S1T4V3_9RHOD</name>
<evidence type="ECO:0000256" key="5">
    <source>
        <dbReference type="ARBA" id="ARBA00022490"/>
    </source>
</evidence>